<organism evidence="2 3">
    <name type="scientific">Nitrobacter winogradskyi</name>
    <name type="common">Nitrobacter agilis</name>
    <dbReference type="NCBI Taxonomy" id="913"/>
    <lineage>
        <taxon>Bacteria</taxon>
        <taxon>Pseudomonadati</taxon>
        <taxon>Pseudomonadota</taxon>
        <taxon>Alphaproteobacteria</taxon>
        <taxon>Hyphomicrobiales</taxon>
        <taxon>Nitrobacteraceae</taxon>
        <taxon>Nitrobacter</taxon>
    </lineage>
</organism>
<evidence type="ECO:0000256" key="1">
    <source>
        <dbReference type="SAM" id="SignalP"/>
    </source>
</evidence>
<dbReference type="Proteomes" id="UP000318825">
    <property type="component" value="Unassembled WGS sequence"/>
</dbReference>
<reference evidence="2 3" key="1">
    <citation type="submission" date="2019-06" db="EMBL/GenBank/DDBJ databases">
        <title>Whole genome shotgun sequence of Nitrobacter winogradskyi NBRC 14297.</title>
        <authorList>
            <person name="Hosoyama A."/>
            <person name="Uohara A."/>
            <person name="Ohji S."/>
            <person name="Ichikawa N."/>
        </authorList>
    </citation>
    <scope>NUCLEOTIDE SEQUENCE [LARGE SCALE GENOMIC DNA]</scope>
    <source>
        <strain evidence="2 3">NBRC 14297</strain>
    </source>
</reference>
<feature type="chain" id="PRO_5021249712" evidence="1">
    <location>
        <begin position="29"/>
        <end position="83"/>
    </location>
</feature>
<feature type="signal peptide" evidence="1">
    <location>
        <begin position="1"/>
        <end position="28"/>
    </location>
</feature>
<name>A0A4Y3WA54_NITWI</name>
<evidence type="ECO:0000313" key="2">
    <source>
        <dbReference type="EMBL" id="GEC15872.1"/>
    </source>
</evidence>
<protein>
    <submittedName>
        <fullName evidence="2">Uncharacterized protein</fullName>
    </submittedName>
</protein>
<dbReference type="PROSITE" id="PS51257">
    <property type="entry name" value="PROKAR_LIPOPROTEIN"/>
    <property type="match status" value="1"/>
</dbReference>
<dbReference type="EMBL" id="BJNF01000042">
    <property type="protein sequence ID" value="GEC15872.1"/>
    <property type="molecule type" value="Genomic_DNA"/>
</dbReference>
<comment type="caution">
    <text evidence="2">The sequence shown here is derived from an EMBL/GenBank/DDBJ whole genome shotgun (WGS) entry which is preliminary data.</text>
</comment>
<accession>A0A4Y3WA54</accession>
<keyword evidence="1" id="KW-0732">Signal</keyword>
<dbReference type="AlphaFoldDB" id="A0A4Y3WA54"/>
<gene>
    <name evidence="2" type="ORF">NWI01_17640</name>
</gene>
<dbReference type="RefSeq" id="WP_141383531.1">
    <property type="nucleotide sequence ID" value="NZ_BJNF01000042.1"/>
</dbReference>
<evidence type="ECO:0000313" key="3">
    <source>
        <dbReference type="Proteomes" id="UP000318825"/>
    </source>
</evidence>
<sequence>MKRHRLFLAVAVSAGFGLACLIGEKAHADVSAAAIKEWLRVHIPTCTDVRTVVAAVGEAKAEAVAKAAGVSDVKIAKAKRCLK</sequence>
<proteinExistence type="predicted"/>